<gene>
    <name evidence="1" type="ORF">WICPIJ_001094</name>
</gene>
<evidence type="ECO:0000313" key="1">
    <source>
        <dbReference type="EMBL" id="KAH3687938.1"/>
    </source>
</evidence>
<sequence>MELSDNLAILVLASYDSIEAFNLYVVPATAALLQNPWEISPQPPYLECITGKLPYTSKETKNLFILVKASGVVMSWEVQSPMEKINSLIWLVSNLKLSWRNCMIGRCLYGAHSSCCVSHVRANLMNFIRFLLVRSDKDWFWKISALVLCIFSKLSFS</sequence>
<evidence type="ECO:0000313" key="2">
    <source>
        <dbReference type="Proteomes" id="UP000774326"/>
    </source>
</evidence>
<dbReference type="EMBL" id="JAEUBG010000593">
    <property type="protein sequence ID" value="KAH3687938.1"/>
    <property type="molecule type" value="Genomic_DNA"/>
</dbReference>
<reference evidence="1" key="1">
    <citation type="journal article" date="2021" name="Open Biol.">
        <title>Shared evolutionary footprints suggest mitochondrial oxidative damage underlies multiple complex I losses in fungi.</title>
        <authorList>
            <person name="Schikora-Tamarit M.A."/>
            <person name="Marcet-Houben M."/>
            <person name="Nosek J."/>
            <person name="Gabaldon T."/>
        </authorList>
    </citation>
    <scope>NUCLEOTIDE SEQUENCE</scope>
    <source>
        <strain evidence="1">CBS2887</strain>
    </source>
</reference>
<dbReference type="Proteomes" id="UP000774326">
    <property type="component" value="Unassembled WGS sequence"/>
</dbReference>
<dbReference type="AlphaFoldDB" id="A0A9P8QBL2"/>
<proteinExistence type="predicted"/>
<organism evidence="1 2">
    <name type="scientific">Wickerhamomyces pijperi</name>
    <name type="common">Yeast</name>
    <name type="synonym">Pichia pijperi</name>
    <dbReference type="NCBI Taxonomy" id="599730"/>
    <lineage>
        <taxon>Eukaryota</taxon>
        <taxon>Fungi</taxon>
        <taxon>Dikarya</taxon>
        <taxon>Ascomycota</taxon>
        <taxon>Saccharomycotina</taxon>
        <taxon>Saccharomycetes</taxon>
        <taxon>Phaffomycetales</taxon>
        <taxon>Wickerhamomycetaceae</taxon>
        <taxon>Wickerhamomyces</taxon>
    </lineage>
</organism>
<reference evidence="1" key="2">
    <citation type="submission" date="2021-01" db="EMBL/GenBank/DDBJ databases">
        <authorList>
            <person name="Schikora-Tamarit M.A."/>
        </authorList>
    </citation>
    <scope>NUCLEOTIDE SEQUENCE</scope>
    <source>
        <strain evidence="1">CBS2887</strain>
    </source>
</reference>
<protein>
    <submittedName>
        <fullName evidence="1">Uncharacterized protein</fullName>
    </submittedName>
</protein>
<name>A0A9P8QBL2_WICPI</name>
<comment type="caution">
    <text evidence="1">The sequence shown here is derived from an EMBL/GenBank/DDBJ whole genome shotgun (WGS) entry which is preliminary data.</text>
</comment>
<accession>A0A9P8QBL2</accession>
<keyword evidence="2" id="KW-1185">Reference proteome</keyword>